<feature type="transmembrane region" description="Helical" evidence="17">
    <location>
        <begin position="418"/>
        <end position="437"/>
    </location>
</feature>
<dbReference type="Gene3D" id="3.40.50.12610">
    <property type="match status" value="1"/>
</dbReference>
<dbReference type="InterPro" id="IPR011333">
    <property type="entry name" value="SKP1/BTB/POZ_sf"/>
</dbReference>
<evidence type="ECO:0000259" key="18">
    <source>
        <dbReference type="SMART" id="SM00225"/>
    </source>
</evidence>
<comment type="pathway">
    <text evidence="4">Protein modification; protein glycosylation.</text>
</comment>
<feature type="compositionally biased region" description="Pro residues" evidence="16">
    <location>
        <begin position="1138"/>
        <end position="1156"/>
    </location>
</feature>
<evidence type="ECO:0000256" key="2">
    <source>
        <dbReference type="ARBA" id="ARBA00001946"/>
    </source>
</evidence>
<evidence type="ECO:0000256" key="8">
    <source>
        <dbReference type="ARBA" id="ARBA00022679"/>
    </source>
</evidence>
<dbReference type="GO" id="GO:0012505">
    <property type="term" value="C:endomembrane system"/>
    <property type="evidence" value="ECO:0007669"/>
    <property type="project" value="UniProtKB-SubCell"/>
</dbReference>
<dbReference type="InterPro" id="IPR000210">
    <property type="entry name" value="BTB/POZ_dom"/>
</dbReference>
<evidence type="ECO:0000256" key="10">
    <source>
        <dbReference type="ARBA" id="ARBA00022723"/>
    </source>
</evidence>
<evidence type="ECO:0000256" key="15">
    <source>
        <dbReference type="ARBA" id="ARBA00048829"/>
    </source>
</evidence>
<evidence type="ECO:0000256" key="17">
    <source>
        <dbReference type="SAM" id="Phobius"/>
    </source>
</evidence>
<dbReference type="InterPro" id="IPR003674">
    <property type="entry name" value="Oligo_trans_STT3"/>
</dbReference>
<feature type="transmembrane region" description="Helical" evidence="17">
    <location>
        <begin position="532"/>
        <end position="552"/>
    </location>
</feature>
<feature type="compositionally biased region" description="Polar residues" evidence="16">
    <location>
        <begin position="786"/>
        <end position="798"/>
    </location>
</feature>
<evidence type="ECO:0000256" key="9">
    <source>
        <dbReference type="ARBA" id="ARBA00022692"/>
    </source>
</evidence>
<sequence>CYVRLLQNFRSLSYVKATLVGHISFRCISAANIKKLSLATFSIPPATMKSGRSKAPPTNSSGWEYLLTATVLLLVWLVGFSLRLFNYRATSYMVDNGFYKFLNWFDERAWYPLGRIVGGTVFPGLMLTSGSIHYMLHSLNIPVHIREICVFLAPFFSGLTAIATFLLTKELWSHGAGLFAAAFMSIVPGYISRSVAGSYDNEGIAIFALQFTYFLWIKSVKTGSIFWSLMTALSYSYMVSAWGGYVFIINLIPLHIFILLLMGRFNSRMFIAYNVFFIMGLILSMQTPFVGFQPVRTSEHMAAMGVFILLNAYAAICFVYSLLSKQHAGYLMLILTLVFVFVGLNIIALLTYLGVIAPWSGRFYSLWNTEYAKIHIPIISSVSEHQPTNWVAFFFDLHVLVASFPAGLWFCCKNMNDVRVFAILYSITAVYFAGVMIRLMLTLTPVVCVLAGITFSSIFKRYLYDEAAERTLMLHGLQRRKASHQDQSRSKDRTMYDKAGKLRKPLQLECAEAREQILSTCPDDDFGTLKTIIIATMLLLLSMFVVHCTWITSNAYSSPSVVLAYYNNDGSRTILDDFREAYFWLRKNTPDQARVMSWWDYGYQIAGMANRTTLVDNNTWNNSHIALVGKAMASTEREAYKIMRALDVDYVLVIFGGMIGYSGDDINKFLWMVRIAEGEHPKDIRLDYRVPAGFDRARNTVIGNKKFNLEHLEEAFTSEHWLVRIYKVKKPRNIYSIPKSERVFEHRRSKPYNKHSSGSSSTTSPLEGNRLGEMAPLIPLPPALKNSKTNQKTAQQRSDGLLDGRLNRRHSDCSSNRYNTDDWGVVEVNRTVDLVSEKNCERLTLVVENTRFVVESALLRSKPNTMLGRMFGSSRDHNLVKPNEHGEYVVAEGISAGCFRAILDYFKKGIIHCPPNVSVAELREACDYLLVPFTAENVDCVDLRGLLHELSNEGARERFNIFLNKIILPQMVKSARDGERECHIVVLLDDDIVDWDENYPLQIGEDLPLAVYSSQLYRFFKYIENRDVAKQLLKDRGLKKIRLGIEGYPTCKEKVRRRPDGKSEVVYSYVQRPFIHMSWEKEEAKSRHVDFACPIVKSKSNPSLASAFSDLLPSSPPYVPNANNAAGPSSGRPTTYTNPPPPQPSEPYPHHVPPKC</sequence>
<feature type="transmembrane region" description="Helical" evidence="17">
    <location>
        <begin position="172"/>
        <end position="191"/>
    </location>
</feature>
<feature type="region of interest" description="Disordered" evidence="16">
    <location>
        <begin position="1116"/>
        <end position="1156"/>
    </location>
</feature>
<reference evidence="19 20" key="1">
    <citation type="submission" date="2015-01" db="EMBL/GenBank/DDBJ databases">
        <title>Evolution of Trichinella species and genotypes.</title>
        <authorList>
            <person name="Korhonen P.K."/>
            <person name="Edoardo P."/>
            <person name="Giuseppe L.R."/>
            <person name="Gasser R.B."/>
        </authorList>
    </citation>
    <scope>NUCLEOTIDE SEQUENCE [LARGE SCALE GENOMIC DNA]</scope>
    <source>
        <strain evidence="19">ISS1980</strain>
    </source>
</reference>
<keyword evidence="9 17" id="KW-0812">Transmembrane</keyword>
<accession>A0A0V1M839</accession>
<organism evidence="19 20">
    <name type="scientific">Trichinella papuae</name>
    <dbReference type="NCBI Taxonomy" id="268474"/>
    <lineage>
        <taxon>Eukaryota</taxon>
        <taxon>Metazoa</taxon>
        <taxon>Ecdysozoa</taxon>
        <taxon>Nematoda</taxon>
        <taxon>Enoplea</taxon>
        <taxon>Dorylaimia</taxon>
        <taxon>Trichinellida</taxon>
        <taxon>Trichinellidae</taxon>
        <taxon>Trichinella</taxon>
    </lineage>
</organism>
<dbReference type="GO" id="GO:0043687">
    <property type="term" value="P:post-translational protein modification"/>
    <property type="evidence" value="ECO:0007669"/>
    <property type="project" value="TreeGrafter"/>
</dbReference>
<dbReference type="PANTHER" id="PTHR13872">
    <property type="entry name" value="DOLICHYL-DIPHOSPHOOLIGOSACCHARIDE--PROTEIN GLYCOSYLTRANSFERASE SUBUNIT"/>
    <property type="match status" value="1"/>
</dbReference>
<dbReference type="GO" id="GO:0016020">
    <property type="term" value="C:membrane"/>
    <property type="evidence" value="ECO:0007669"/>
    <property type="project" value="InterPro"/>
</dbReference>
<feature type="compositionally biased region" description="Basic and acidic residues" evidence="16">
    <location>
        <begin position="800"/>
        <end position="812"/>
    </location>
</feature>
<feature type="transmembrane region" description="Helical" evidence="17">
    <location>
        <begin position="203"/>
        <end position="230"/>
    </location>
</feature>
<evidence type="ECO:0000256" key="14">
    <source>
        <dbReference type="ARBA" id="ARBA00023211"/>
    </source>
</evidence>
<evidence type="ECO:0000256" key="5">
    <source>
        <dbReference type="ARBA" id="ARBA00010810"/>
    </source>
</evidence>
<dbReference type="InterPro" id="IPR039885">
    <property type="entry name" value="BTBD10/KCTD20_BTB/POZ"/>
</dbReference>
<feature type="domain" description="BTB" evidence="18">
    <location>
        <begin position="841"/>
        <end position="946"/>
    </location>
</feature>
<evidence type="ECO:0000256" key="11">
    <source>
        <dbReference type="ARBA" id="ARBA00022842"/>
    </source>
</evidence>
<keyword evidence="8 19" id="KW-0808">Transferase</keyword>
<comment type="cofactor">
    <cofactor evidence="2">
        <name>Mg(2+)</name>
        <dbReference type="ChEBI" id="CHEBI:18420"/>
    </cofactor>
</comment>
<dbReference type="GO" id="GO:0018279">
    <property type="term" value="P:protein N-linked glycosylation via asparagine"/>
    <property type="evidence" value="ECO:0007669"/>
    <property type="project" value="TreeGrafter"/>
</dbReference>
<feature type="transmembrane region" description="Helical" evidence="17">
    <location>
        <begin position="148"/>
        <end position="166"/>
    </location>
</feature>
<keyword evidence="7" id="KW-0328">Glycosyltransferase</keyword>
<keyword evidence="12 17" id="KW-1133">Transmembrane helix</keyword>
<feature type="transmembrane region" description="Helical" evidence="17">
    <location>
        <begin position="390"/>
        <end position="411"/>
    </location>
</feature>
<dbReference type="SUPFAM" id="SSF54695">
    <property type="entry name" value="POZ domain"/>
    <property type="match status" value="1"/>
</dbReference>
<dbReference type="GO" id="GO:0046872">
    <property type="term" value="F:metal ion binding"/>
    <property type="evidence" value="ECO:0007669"/>
    <property type="project" value="UniProtKB-KW"/>
</dbReference>
<feature type="non-terminal residue" evidence="19">
    <location>
        <position position="1"/>
    </location>
</feature>
<evidence type="ECO:0000256" key="3">
    <source>
        <dbReference type="ARBA" id="ARBA00004127"/>
    </source>
</evidence>
<evidence type="ECO:0000256" key="16">
    <source>
        <dbReference type="SAM" id="MobiDB-lite"/>
    </source>
</evidence>
<dbReference type="EMBL" id="JYDO01000195">
    <property type="protein sequence ID" value="KRZ67502.1"/>
    <property type="molecule type" value="Genomic_DNA"/>
</dbReference>
<gene>
    <name evidence="19" type="primary">Kctd20</name>
    <name evidence="19" type="ORF">T10_7582</name>
</gene>
<feature type="non-terminal residue" evidence="19">
    <location>
        <position position="1156"/>
    </location>
</feature>
<dbReference type="CDD" id="cd18318">
    <property type="entry name" value="BTB_POZ_KCTD20-like"/>
    <property type="match status" value="1"/>
</dbReference>
<dbReference type="AlphaFoldDB" id="A0A0V1M839"/>
<comment type="similarity">
    <text evidence="5">Belongs to the STT3 family.</text>
</comment>
<dbReference type="Proteomes" id="UP000054843">
    <property type="component" value="Unassembled WGS sequence"/>
</dbReference>
<evidence type="ECO:0000256" key="13">
    <source>
        <dbReference type="ARBA" id="ARBA00023136"/>
    </source>
</evidence>
<feature type="transmembrane region" description="Helical" evidence="17">
    <location>
        <begin position="443"/>
        <end position="463"/>
    </location>
</feature>
<feature type="transmembrane region" description="Helical" evidence="17">
    <location>
        <begin position="62"/>
        <end position="85"/>
    </location>
</feature>
<feature type="region of interest" description="Disordered" evidence="16">
    <location>
        <begin position="746"/>
        <end position="813"/>
    </location>
</feature>
<evidence type="ECO:0000256" key="4">
    <source>
        <dbReference type="ARBA" id="ARBA00004922"/>
    </source>
</evidence>
<comment type="subcellular location">
    <subcellularLocation>
        <location evidence="3">Endomembrane system</location>
        <topology evidence="3">Multi-pass membrane protein</topology>
    </subcellularLocation>
</comment>
<dbReference type="InterPro" id="IPR048999">
    <property type="entry name" value="STT3-PglB_core"/>
</dbReference>
<evidence type="ECO:0000256" key="7">
    <source>
        <dbReference type="ARBA" id="ARBA00022676"/>
    </source>
</evidence>
<feature type="transmembrane region" description="Helical" evidence="17">
    <location>
        <begin position="330"/>
        <end position="357"/>
    </location>
</feature>
<keyword evidence="13 17" id="KW-0472">Membrane</keyword>
<dbReference type="STRING" id="268474.A0A0V1M839"/>
<feature type="transmembrane region" description="Helical" evidence="17">
    <location>
        <begin position="242"/>
        <end position="263"/>
    </location>
</feature>
<dbReference type="EC" id="2.4.99.18" evidence="6"/>
<proteinExistence type="inferred from homology"/>
<feature type="transmembrane region" description="Helical" evidence="17">
    <location>
        <begin position="116"/>
        <end position="136"/>
    </location>
</feature>
<comment type="caution">
    <text evidence="19">The sequence shown here is derived from an EMBL/GenBank/DDBJ whole genome shotgun (WGS) entry which is preliminary data.</text>
</comment>
<name>A0A0V1M839_9BILA</name>
<dbReference type="GO" id="GO:0004579">
    <property type="term" value="F:dolichyl-diphosphooligosaccharide-protein glycotransferase activity"/>
    <property type="evidence" value="ECO:0007669"/>
    <property type="project" value="UniProtKB-EC"/>
</dbReference>
<evidence type="ECO:0000313" key="20">
    <source>
        <dbReference type="Proteomes" id="UP000054843"/>
    </source>
</evidence>
<keyword evidence="20" id="KW-1185">Reference proteome</keyword>
<keyword evidence="11" id="KW-0460">Magnesium</keyword>
<comment type="catalytic activity">
    <reaction evidence="15">
        <text>a di-trans,poly-cis-dolichyl diphosphooligosaccharide + L-asparaginyl-[protein] = N(4)-(oligosaccharide-(1-&gt;4)-N-acetyl-beta-D-glucosaminyl-(1-&gt;4)-N-acetyl-beta-D-glucosaminyl)-L-asparaginyl-[protein] + a di-trans,poly-cis-dolichyl diphosphate + H(+)</text>
        <dbReference type="Rhea" id="RHEA:22980"/>
        <dbReference type="Rhea" id="RHEA-COMP:12804"/>
        <dbReference type="Rhea" id="RHEA-COMP:12805"/>
        <dbReference type="Rhea" id="RHEA-COMP:19506"/>
        <dbReference type="Rhea" id="RHEA-COMP:19509"/>
        <dbReference type="ChEBI" id="CHEBI:15378"/>
        <dbReference type="ChEBI" id="CHEBI:50347"/>
        <dbReference type="ChEBI" id="CHEBI:57497"/>
        <dbReference type="ChEBI" id="CHEBI:57570"/>
        <dbReference type="ChEBI" id="CHEBI:132529"/>
        <dbReference type="EC" id="2.4.99.18"/>
    </reaction>
</comment>
<dbReference type="UniPathway" id="UPA00378"/>
<dbReference type="Pfam" id="PF02516">
    <property type="entry name" value="STT3"/>
    <property type="match status" value="1"/>
</dbReference>
<evidence type="ECO:0000313" key="19">
    <source>
        <dbReference type="EMBL" id="KRZ67502.1"/>
    </source>
</evidence>
<keyword evidence="14" id="KW-0464">Manganese</keyword>
<evidence type="ECO:0000256" key="12">
    <source>
        <dbReference type="ARBA" id="ARBA00022989"/>
    </source>
</evidence>
<dbReference type="OrthoDB" id="10261066at2759"/>
<dbReference type="InterPro" id="IPR048307">
    <property type="entry name" value="STT3_N"/>
</dbReference>
<dbReference type="PANTHER" id="PTHR13872:SF1">
    <property type="entry name" value="DOLICHYL-DIPHOSPHOOLIGOSACCHARIDE--PROTEIN GLYCOSYLTRANSFERASE SUBUNIT STT3B"/>
    <property type="match status" value="1"/>
</dbReference>
<evidence type="ECO:0000256" key="6">
    <source>
        <dbReference type="ARBA" id="ARBA00012605"/>
    </source>
</evidence>
<feature type="transmembrane region" description="Helical" evidence="17">
    <location>
        <begin position="270"/>
        <end position="289"/>
    </location>
</feature>
<protein>
    <recommendedName>
        <fullName evidence="6">dolichyl-diphosphooligosaccharide--protein glycotransferase</fullName>
        <ecNumber evidence="6">2.4.99.18</ecNumber>
    </recommendedName>
</protein>
<dbReference type="Pfam" id="PF16017">
    <property type="entry name" value="BTB_3"/>
    <property type="match status" value="1"/>
</dbReference>
<dbReference type="SMART" id="SM00225">
    <property type="entry name" value="BTB"/>
    <property type="match status" value="1"/>
</dbReference>
<evidence type="ECO:0000256" key="1">
    <source>
        <dbReference type="ARBA" id="ARBA00001936"/>
    </source>
</evidence>
<dbReference type="Gene3D" id="3.30.710.10">
    <property type="entry name" value="Potassium Channel Kv1.1, Chain A"/>
    <property type="match status" value="1"/>
</dbReference>
<feature type="transmembrane region" description="Helical" evidence="17">
    <location>
        <begin position="301"/>
        <end position="323"/>
    </location>
</feature>
<dbReference type="Pfam" id="PF21436">
    <property type="entry name" value="STT3-PglB_core"/>
    <property type="match status" value="1"/>
</dbReference>
<keyword evidence="10" id="KW-0479">Metal-binding</keyword>
<comment type="cofactor">
    <cofactor evidence="1">
        <name>Mn(2+)</name>
        <dbReference type="ChEBI" id="CHEBI:29035"/>
    </cofactor>
</comment>